<feature type="domain" description="Sushi" evidence="14">
    <location>
        <begin position="846"/>
        <end position="903"/>
    </location>
</feature>
<feature type="domain" description="Sushi" evidence="14">
    <location>
        <begin position="1772"/>
        <end position="1836"/>
    </location>
</feature>
<keyword evidence="8" id="KW-0325">Glycoprotein</keyword>
<evidence type="ECO:0000313" key="15">
    <source>
        <dbReference type="Ensembl" id="ENSCPBP00000026634.1"/>
    </source>
</evidence>
<organism evidence="15 16">
    <name type="scientific">Chrysemys picta bellii</name>
    <name type="common">Western painted turtle</name>
    <name type="synonym">Emys bellii</name>
    <dbReference type="NCBI Taxonomy" id="8478"/>
    <lineage>
        <taxon>Eukaryota</taxon>
        <taxon>Metazoa</taxon>
        <taxon>Chordata</taxon>
        <taxon>Craniata</taxon>
        <taxon>Vertebrata</taxon>
        <taxon>Euteleostomi</taxon>
        <taxon>Archelosauria</taxon>
        <taxon>Testudinata</taxon>
        <taxon>Testudines</taxon>
        <taxon>Cryptodira</taxon>
        <taxon>Durocryptodira</taxon>
        <taxon>Testudinoidea</taxon>
        <taxon>Emydidae</taxon>
        <taxon>Chrysemys</taxon>
    </lineage>
</organism>
<accession>A0A8C3P9T6</accession>
<feature type="disulfide bond" evidence="11">
    <location>
        <begin position="2044"/>
        <end position="2071"/>
    </location>
</feature>
<feature type="domain" description="Sushi" evidence="14">
    <location>
        <begin position="2252"/>
        <end position="2311"/>
    </location>
</feature>
<dbReference type="Gene3D" id="2.60.120.290">
    <property type="entry name" value="Spermadhesin, CUB domain"/>
    <property type="match status" value="10"/>
</dbReference>
<evidence type="ECO:0000256" key="1">
    <source>
        <dbReference type="ARBA" id="ARBA00004370"/>
    </source>
</evidence>
<feature type="domain" description="Sushi" evidence="14">
    <location>
        <begin position="2431"/>
        <end position="2489"/>
    </location>
</feature>
<dbReference type="FunFam" id="2.60.120.290:FF:000001">
    <property type="entry name" value="CUB and sushi domain-containing protein 3 isoform X1"/>
    <property type="match status" value="8"/>
</dbReference>
<feature type="disulfide bond" evidence="11">
    <location>
        <begin position="2102"/>
        <end position="2129"/>
    </location>
</feature>
<feature type="domain" description="CUB" evidence="13">
    <location>
        <begin position="385"/>
        <end position="496"/>
    </location>
</feature>
<evidence type="ECO:0000256" key="7">
    <source>
        <dbReference type="ARBA" id="ARBA00023157"/>
    </source>
</evidence>
<sequence length="2778" mass="303220">MWLCSGLWTQNCSYVFQGPNGTIQSPGFPYGYPNYANCTWTITAEEQNRIQLVFQSFALEEDFDVLSVYDGLPQQGNLRTRLTGFQLPAPIVSTGVVLSLWLVSDYAVSAQGFQANYEVLPSHTCGNPGRLQNGIQQGTTFSIGDKVRYSCNPGFFLEGHALLTCHASSENSASWDFPLPSCRADDACGGTLRGQSGIISSPHYPSEYGNNADCTWTILAEPGDTIALVFMDFQLEDGYDFLEVTGTEGSSLWFTGMNLPAPVISSKNWLRLHFTSDGNHRQKGFSAQYQVKKQIELKSRGVKLMPSKDNNQKTSVLTQVGVSQGHNMCPDPGIPERGKRIGNDFSSPVMKAMIYRGSKSITCKKLSDMIAAWSDQRPACRARMCDAYLRGPSGVITSPNYPVQYDNNAYCVWVITALNPAKVIKLTFEEFDLERGYDTLTVGDGGQVGDQKTVLYVLTGTTVPDLIVSTNHQMWLLFQTDSVRNLLGFKATYEEIDQGSCGDPGIPAYGKREGSTFRHGDTLKFECQPAFELKGQKTITCQKSSQWSAQKPVCVFSCFFNFTTPSGIVLSPNYPEEYGSSLHCVWLIIAKPESRIHLAFNDFDVEPQFDFLAVKDGGTPESPVLGTFSGSQIPSSLTSSGHVARLEFQTDHSMEKRGFNITFTTFRHNECPDPGVPVNGKRFGDSLQLGSSVSFLCDEGFIRTHGSETITCILKEGNVVWNNAVLRCEAPCGGHLTSPSGMILSPGWPAFYKDSLNCVWVIEAQPGYPIKITFDRWFKTEVNYDTLEVRDGRSYSSPLIGVYDGTQVPQFLISTSNYLYLLFSTDKSHSDIGFQIRYETVKLQSDHCLDPGIPVNGQRHGNDFYVGALVTFSCDSGYTLSDGEALECEPNFQWSRPLPSCEALCGGYIRGSSGTVLSPGFPDFYPNNLNCTWVIETSHGKGVFFTFHTFHLESGHDYLLITENGSFTQPLKQLTGSRLPPPISAGLFGNFSAQIRFPCDEPEVPAYSIRKGLQFGVGDVLTFSCFPGYRLEGVSRITCLGGRRRVWSSPLPRCVAECGSSVTGTQGVLLSPNYPINYNNNHECIYSIQTQPGKGIQLKARTFELESGDVLKVYDGNNNSARLLGSFSRTEMLGTRINSTSSSMWLEFISNSENTSKGFELQFSSFELIKCEDPGIPQFGYKVRDEGHFAGSSVSFNCDPGYTLRGSRALVCLTGERRAWDQPLPVCVAECGGTIRGESSGRILSPGYPTPYDHNLNCIWTIEAEAGCTIGLHFMVFHTEEFHDVLRIWDGPEISGSSLPSDVHSTFNSVVLQFNTDFFTSKQGFAIQFSVSTATSCNDPGIPQNGSRSADSKEAGDSVVFQCDPGYTLQGEAKISCVQIENRFFWQPDPPSCIAPCGGILTGPAGVILSPQYPEPYPPGKECDWKLTVSPDYVIALVFNIFNLEPGYDFLHIYDGPSSLSPLIGSFYGSQLPDRIESSSNNLFLAFRSDASVSNAGFVIDYTENPRESCFDPGSVKNGTRVGTDLKLGSTITYYCDGGYEIEGVSTLTCIMGGDGKPAWNKPRPTCTAPCGGQYTGSDGVVLSPNYPRNYTSGQICLYFVVVPKDYGICRAVSGLDSQLYRTFCREQSCIGTEGTIHDDVIHLFYLCCLFLSCLVFAVTATCWPSKPVSSSLAHILPANTALIPSPSLPSSSPLPHPEKGSIFPPSPAISCGVPRAPKNGIVFGKEYTVGTKAVYHCNQGFHLQAAEESTTECLQTGQWSNSNIPPQCVAVTCPDINSIMVDHGRWRLTYETQYQYDAQLMLICDPGYYYTGQRVIKCQANGTWSIGDPMPTCKIISCGDLPTPPNGNRIGTLTIYGATAIFSCNTGYTLVGSRVRECMANGLWSGTEVKCLAGHCGVPNPIVNGQINGENYNYRGSVVYQCNPGFRLIGMSVRICQQDHHWSGKTPVCVPITCGHPGNPANGLTQGSQFNLNDVSKFVCNVGYHLEGASQSQCLANGQWSNALPTCRIVNCTDPGHLENSIRQVQPSGPHRFSFGTTVSYQCSHGYYLLGTHVLSCQGDGTWDRSLPQCLLVSCGHPGSPPHSQISGDRYTVGSVVRYSCLGKRSLIGNSTRMCQLDGHWSGSLPHCSGGSQGTCGDPGIPSHGIRLGSEFGVDSVVRFSCEPGYTLRGSSERTCHANGSWSGTQPECEVISCGNPGTPSNARVVFNDGLVFSSSIIYQCREGYYSTGVLSRHCTVNGTWTGSTPECTVINCGDPGVPANGFRLGNDFNYNKTVVFQCIPGYMMESDRASSLICTKDRTWNGTKPVCKAITCKSPQVIPNGKVMGSDFSWGSSVSYGCLEGYQLSLPAVLTCEGNGTWTGELPQCFPVFCGDPGTPAQGRREDRGFTYRSSVSFSCLSPLVLVGSARRFCQSDGTWSGTQPSCIDPTLTTCADPGVPLFGMQNNSQGYQVGSIMFFRCQKGYLLQGSTTRTCLPNLTWSGVQPDCVPHHCKQPETPSHANVGALDLPSLGYTLIYSCQSGYYLTGGSEHRTCKADGSWTGKPPICLGKSPEPAGREGTDWLGLFPADVFAKNSLWKGSYEYMGKKQPAMLSVTSFDPTTSKVNATLIDHSGVELLVSGIYKREDMHLLLQVYQITGPVEIFVNKFKNDKWALDGHVSISAHVSQQLGFKRIYFRCVADISLIENDPESIGHHFASNSSSVAAAILVPFIALIIAGFVLYLYKHRRRPKVPFNGYAGHENTNVRATFENPMYDRNLQPTDIMANEADFTVSTVCTAV</sequence>
<dbReference type="InterPro" id="IPR000859">
    <property type="entry name" value="CUB_dom"/>
</dbReference>
<feature type="domain" description="Sushi" evidence="14">
    <location>
        <begin position="2312"/>
        <end position="2369"/>
    </location>
</feature>
<dbReference type="Pfam" id="PF00084">
    <property type="entry name" value="Sushi"/>
    <property type="match status" value="22"/>
</dbReference>
<name>A0A8C3P9T6_CHRPI</name>
<evidence type="ECO:0000256" key="6">
    <source>
        <dbReference type="ARBA" id="ARBA00023136"/>
    </source>
</evidence>
<keyword evidence="4" id="KW-0677">Repeat</keyword>
<dbReference type="InterPro" id="IPR035976">
    <property type="entry name" value="Sushi/SCR/CCP_sf"/>
</dbReference>
<evidence type="ECO:0000259" key="14">
    <source>
        <dbReference type="PROSITE" id="PS50923"/>
    </source>
</evidence>
<dbReference type="SUPFAM" id="SSF49854">
    <property type="entry name" value="Spermadhesin, CUB domain"/>
    <property type="match status" value="10"/>
</dbReference>
<dbReference type="SMART" id="SM00032">
    <property type="entry name" value="CCP"/>
    <property type="match status" value="23"/>
</dbReference>
<feature type="domain" description="Sushi" evidence="14">
    <location>
        <begin position="1953"/>
        <end position="2010"/>
    </location>
</feature>
<feature type="domain" description="CUB" evidence="13">
    <location>
        <begin position="12"/>
        <end position="120"/>
    </location>
</feature>
<feature type="disulfide bond" evidence="11">
    <location>
        <begin position="2398"/>
        <end position="2425"/>
    </location>
</feature>
<feature type="domain" description="CUB" evidence="13">
    <location>
        <begin position="188"/>
        <end position="292"/>
    </location>
</feature>
<dbReference type="PROSITE" id="PS01180">
    <property type="entry name" value="CUB"/>
    <property type="match status" value="10"/>
</dbReference>
<feature type="domain" description="Sushi" evidence="14">
    <location>
        <begin position="1335"/>
        <end position="1395"/>
    </location>
</feature>
<feature type="domain" description="Sushi" evidence="14">
    <location>
        <begin position="499"/>
        <end position="556"/>
    </location>
</feature>
<evidence type="ECO:0000256" key="8">
    <source>
        <dbReference type="ARBA" id="ARBA00023180"/>
    </source>
</evidence>
<dbReference type="InterPro" id="IPR051277">
    <property type="entry name" value="SEZ6_CSMD_C4BPB_Regulators"/>
</dbReference>
<dbReference type="InterPro" id="IPR035914">
    <property type="entry name" value="Sperma_CUB_dom_sf"/>
</dbReference>
<evidence type="ECO:0000256" key="11">
    <source>
        <dbReference type="PROSITE-ProRule" id="PRU00302"/>
    </source>
</evidence>
<evidence type="ECO:0000313" key="16">
    <source>
        <dbReference type="Proteomes" id="UP000694380"/>
    </source>
</evidence>
<evidence type="ECO:0000256" key="4">
    <source>
        <dbReference type="ARBA" id="ARBA00022737"/>
    </source>
</evidence>
<feature type="domain" description="Sushi" evidence="14">
    <location>
        <begin position="2370"/>
        <end position="2427"/>
    </location>
</feature>
<feature type="domain" description="Sushi" evidence="14">
    <location>
        <begin position="1837"/>
        <end position="1894"/>
    </location>
</feature>
<comment type="similarity">
    <text evidence="9">Belongs to the CSMD family.</text>
</comment>
<evidence type="ECO:0000256" key="12">
    <source>
        <dbReference type="SAM" id="Phobius"/>
    </source>
</evidence>
<feature type="domain" description="CUB" evidence="13">
    <location>
        <begin position="732"/>
        <end position="841"/>
    </location>
</feature>
<dbReference type="CDD" id="cd00041">
    <property type="entry name" value="CUB"/>
    <property type="match status" value="9"/>
</dbReference>
<feature type="disulfide bond" evidence="11">
    <location>
        <begin position="2222"/>
        <end position="2249"/>
    </location>
</feature>
<comment type="subcellular location">
    <subcellularLocation>
        <location evidence="1">Membrane</location>
    </subcellularLocation>
</comment>
<evidence type="ECO:0000259" key="13">
    <source>
        <dbReference type="PROSITE" id="PS01180"/>
    </source>
</evidence>
<keyword evidence="2 11" id="KW-0768">Sushi</keyword>
<dbReference type="PANTHER" id="PTHR45656:SF6">
    <property type="entry name" value="CUB AND SUSHI DOMAIN-CONTAINING PROTEIN 2"/>
    <property type="match status" value="1"/>
</dbReference>
<dbReference type="GO" id="GO:0016020">
    <property type="term" value="C:membrane"/>
    <property type="evidence" value="ECO:0007669"/>
    <property type="project" value="UniProtKB-SubCell"/>
</dbReference>
<dbReference type="Ensembl" id="ENSCPBT00000031378.1">
    <property type="protein sequence ID" value="ENSCPBP00000026634.1"/>
    <property type="gene ID" value="ENSCPBG00000018789.1"/>
</dbReference>
<evidence type="ECO:0000256" key="2">
    <source>
        <dbReference type="ARBA" id="ARBA00022659"/>
    </source>
</evidence>
<reference evidence="15" key="2">
    <citation type="submission" date="2025-08" db="UniProtKB">
        <authorList>
            <consortium name="Ensembl"/>
        </authorList>
    </citation>
    <scope>IDENTIFICATION</scope>
</reference>
<feature type="domain" description="CUB" evidence="13">
    <location>
        <begin position="1058"/>
        <end position="1166"/>
    </location>
</feature>
<keyword evidence="16" id="KW-1185">Reference proteome</keyword>
<evidence type="ECO:0008006" key="17">
    <source>
        <dbReference type="Google" id="ProtNLM"/>
    </source>
</evidence>
<feature type="domain" description="Sushi" evidence="14">
    <location>
        <begin position="2193"/>
        <end position="2251"/>
    </location>
</feature>
<keyword evidence="7 11" id="KW-1015">Disulfide bond</keyword>
<feature type="domain" description="CUB" evidence="13">
    <location>
        <begin position="905"/>
        <end position="1020"/>
    </location>
</feature>
<feature type="domain" description="CUB" evidence="13">
    <location>
        <begin position="1397"/>
        <end position="1505"/>
    </location>
</feature>
<feature type="domain" description="Sushi" evidence="14">
    <location>
        <begin position="2135"/>
        <end position="2192"/>
    </location>
</feature>
<dbReference type="Pfam" id="PF00431">
    <property type="entry name" value="CUB"/>
    <property type="match status" value="9"/>
</dbReference>
<feature type="disulfide bond" evidence="11">
    <location>
        <begin position="2460"/>
        <end position="2487"/>
    </location>
</feature>
<feature type="domain" description="Sushi" evidence="14">
    <location>
        <begin position="1710"/>
        <end position="1771"/>
    </location>
</feature>
<feature type="domain" description="CUB" evidence="13">
    <location>
        <begin position="1571"/>
        <end position="1648"/>
    </location>
</feature>
<dbReference type="Gene3D" id="2.10.70.10">
    <property type="entry name" value="Complement Module, domain 1"/>
    <property type="match status" value="22"/>
</dbReference>
<reference evidence="15" key="3">
    <citation type="submission" date="2025-09" db="UniProtKB">
        <authorList>
            <consortium name="Ensembl"/>
        </authorList>
    </citation>
    <scope>IDENTIFICATION</scope>
</reference>
<feature type="domain" description="CUB" evidence="13">
    <location>
        <begin position="1231"/>
        <end position="1332"/>
    </location>
</feature>
<keyword evidence="3 12" id="KW-0812">Transmembrane</keyword>
<dbReference type="CDD" id="cd00033">
    <property type="entry name" value="CCP"/>
    <property type="match status" value="22"/>
</dbReference>
<dbReference type="FunFam" id="2.10.70.10:FF:000002">
    <property type="entry name" value="CUB and Sushi multiple domains 3"/>
    <property type="match status" value="5"/>
</dbReference>
<feature type="disulfide bond" evidence="11">
    <location>
        <begin position="2340"/>
        <end position="2367"/>
    </location>
</feature>
<evidence type="ECO:0000256" key="5">
    <source>
        <dbReference type="ARBA" id="ARBA00022989"/>
    </source>
</evidence>
<feature type="domain" description="Sushi" evidence="14">
    <location>
        <begin position="1508"/>
        <end position="1569"/>
    </location>
</feature>
<feature type="domain" description="Sushi" evidence="14">
    <location>
        <begin position="1169"/>
        <end position="1229"/>
    </location>
</feature>
<dbReference type="InterPro" id="IPR000436">
    <property type="entry name" value="Sushi_SCR_CCP_dom"/>
</dbReference>
<feature type="domain" description="Sushi" evidence="14">
    <location>
        <begin position="669"/>
        <end position="730"/>
    </location>
</feature>
<feature type="disulfide bond" evidence="11">
    <location>
        <begin position="1981"/>
        <end position="2008"/>
    </location>
</feature>
<keyword evidence="6 12" id="KW-0472">Membrane</keyword>
<feature type="disulfide bond" evidence="11">
    <location>
        <begin position="1923"/>
        <end position="1950"/>
    </location>
</feature>
<feature type="disulfide bond" evidence="11">
    <location>
        <begin position="2163"/>
        <end position="2190"/>
    </location>
</feature>
<dbReference type="PANTHER" id="PTHR45656">
    <property type="entry name" value="PROTEIN CBR-CLEC-78"/>
    <property type="match status" value="1"/>
</dbReference>
<keyword evidence="5 12" id="KW-1133">Transmembrane helix</keyword>
<dbReference type="SUPFAM" id="SSF57535">
    <property type="entry name" value="Complement control module/SCR domain"/>
    <property type="match status" value="22"/>
</dbReference>
<feature type="disulfide bond" evidence="11">
    <location>
        <begin position="527"/>
        <end position="554"/>
    </location>
</feature>
<dbReference type="Proteomes" id="UP000694380">
    <property type="component" value="Chromosome 19"/>
</dbReference>
<proteinExistence type="inferred from homology"/>
<feature type="disulfide bond" evidence="11">
    <location>
        <begin position="874"/>
        <end position="901"/>
    </location>
</feature>
<feature type="disulfide bond" evidence="11">
    <location>
        <begin position="1865"/>
        <end position="1892"/>
    </location>
</feature>
<dbReference type="FunFam" id="2.10.70.10:FF:000011">
    <property type="entry name" value="CUB and sushi domain-containing protein 3 isoform A"/>
    <property type="match status" value="4"/>
</dbReference>
<feature type="disulfide bond" evidence="10">
    <location>
        <begin position="1231"/>
        <end position="1258"/>
    </location>
</feature>
<feature type="domain" description="Sushi" evidence="14">
    <location>
        <begin position="2074"/>
        <end position="2131"/>
    </location>
</feature>
<feature type="domain" description="Sushi" evidence="14">
    <location>
        <begin position="2011"/>
        <end position="2073"/>
    </location>
</feature>
<feature type="domain" description="Sushi" evidence="14">
    <location>
        <begin position="2490"/>
        <end position="2549"/>
    </location>
</feature>
<feature type="domain" description="CUB" evidence="13">
    <location>
        <begin position="558"/>
        <end position="666"/>
    </location>
</feature>
<feature type="domain" description="Sushi" evidence="14">
    <location>
        <begin position="123"/>
        <end position="184"/>
    </location>
</feature>
<reference evidence="15" key="1">
    <citation type="journal article" date="2015" name="Genome Biol. Evol.">
        <title>Physical Mapping and Refinement of the Painted Turtle Genome (Chrysemys picta) Inform Amniote Genome Evolution and Challenge Turtle-Bird Chromosomal Conservation.</title>
        <authorList>
            <person name="Badenhorst D."/>
            <person name="Hillier L.W."/>
            <person name="Literman R."/>
            <person name="Montiel E.E."/>
            <person name="Radhakrishnan S."/>
            <person name="Shen Y."/>
            <person name="Minx P."/>
            <person name="Janes D.E."/>
            <person name="Warren W.C."/>
            <person name="Edwards S.V."/>
            <person name="Valenzuela N."/>
        </authorList>
    </citation>
    <scope>NUCLEOTIDE SEQUENCE [LARGE SCALE GENOMIC DNA]</scope>
</reference>
<evidence type="ECO:0000256" key="9">
    <source>
        <dbReference type="ARBA" id="ARBA00061013"/>
    </source>
</evidence>
<feature type="transmembrane region" description="Helical" evidence="12">
    <location>
        <begin position="2702"/>
        <end position="2723"/>
    </location>
</feature>
<dbReference type="PROSITE" id="PS50923">
    <property type="entry name" value="SUSHI"/>
    <property type="match status" value="22"/>
</dbReference>
<comment type="caution">
    <text evidence="11">Lacks conserved residue(s) required for the propagation of feature annotation.</text>
</comment>
<feature type="domain" description="Sushi" evidence="14">
    <location>
        <begin position="1895"/>
        <end position="1952"/>
    </location>
</feature>
<dbReference type="GeneTree" id="ENSGT00940000159768"/>
<protein>
    <recommendedName>
        <fullName evidence="17">CUB and Sushi multiple domains 2</fullName>
    </recommendedName>
</protein>
<evidence type="ECO:0000256" key="10">
    <source>
        <dbReference type="PROSITE-ProRule" id="PRU00059"/>
    </source>
</evidence>
<feature type="domain" description="Sushi" evidence="14">
    <location>
        <begin position="997"/>
        <end position="1056"/>
    </location>
</feature>
<dbReference type="SMART" id="SM00042">
    <property type="entry name" value="CUB"/>
    <property type="match status" value="9"/>
</dbReference>
<evidence type="ECO:0000256" key="3">
    <source>
        <dbReference type="ARBA" id="ARBA00022692"/>
    </source>
</evidence>